<keyword evidence="1" id="KW-0378">Hydrolase</keyword>
<dbReference type="SUPFAM" id="SSF52540">
    <property type="entry name" value="P-loop containing nucleoside triphosphate hydrolases"/>
    <property type="match status" value="1"/>
</dbReference>
<reference evidence="6" key="1">
    <citation type="submission" date="2022-11" db="UniProtKB">
        <authorList>
            <consortium name="WormBaseParasite"/>
        </authorList>
    </citation>
    <scope>IDENTIFICATION</scope>
</reference>
<keyword evidence="5" id="KW-1185">Reference proteome</keyword>
<dbReference type="GO" id="GO:0003676">
    <property type="term" value="F:nucleic acid binding"/>
    <property type="evidence" value="ECO:0007669"/>
    <property type="project" value="InterPro"/>
</dbReference>
<keyword evidence="2" id="KW-0067">ATP-binding</keyword>
<evidence type="ECO:0000256" key="1">
    <source>
        <dbReference type="ARBA" id="ARBA00022801"/>
    </source>
</evidence>
<dbReference type="SMART" id="SM00487">
    <property type="entry name" value="DEXDc"/>
    <property type="match status" value="1"/>
</dbReference>
<proteinExistence type="predicted"/>
<dbReference type="InterPro" id="IPR027417">
    <property type="entry name" value="P-loop_NTPase"/>
</dbReference>
<dbReference type="WBParaSite" id="nRc.2.0.1.t29795-RA">
    <property type="protein sequence ID" value="nRc.2.0.1.t29795-RA"/>
    <property type="gene ID" value="nRc.2.0.1.g29795"/>
</dbReference>
<organism evidence="5 6">
    <name type="scientific">Romanomermis culicivorax</name>
    <name type="common">Nematode worm</name>
    <dbReference type="NCBI Taxonomy" id="13658"/>
    <lineage>
        <taxon>Eukaryota</taxon>
        <taxon>Metazoa</taxon>
        <taxon>Ecdysozoa</taxon>
        <taxon>Nematoda</taxon>
        <taxon>Enoplea</taxon>
        <taxon>Dorylaimia</taxon>
        <taxon>Mermithida</taxon>
        <taxon>Mermithoidea</taxon>
        <taxon>Mermithidae</taxon>
        <taxon>Romanomermis</taxon>
    </lineage>
</organism>
<dbReference type="Proteomes" id="UP000887565">
    <property type="component" value="Unplaced"/>
</dbReference>
<evidence type="ECO:0000256" key="3">
    <source>
        <dbReference type="SAM" id="MobiDB-lite"/>
    </source>
</evidence>
<feature type="compositionally biased region" description="Acidic residues" evidence="3">
    <location>
        <begin position="1"/>
        <end position="17"/>
    </location>
</feature>
<sequence length="213" mass="23503">MANVEEDLLDYEEEQDETTTTANNNATQENNARPTKETNGSSANDGKKNVKGAYASIHSSGFRDFLLKPEILRAIIDCAILGMDIVCQAKSGMGKTAVFVLATLQQLEPIDGQVSCLVMCHTRELAFQISKEYERFSKYLPGVKVSVFFGGMNVKKDEETLKSNTPHIVVGTPGRILGLARSRALNLKNVKFFILDECDKMLGDLGDDFLPNF</sequence>
<protein>
    <submittedName>
        <fullName evidence="6">Helicase ATP-binding domain-containing protein</fullName>
    </submittedName>
</protein>
<keyword evidence="2" id="KW-0347">Helicase</keyword>
<evidence type="ECO:0000313" key="6">
    <source>
        <dbReference type="WBParaSite" id="nRc.2.0.1.t29795-RA"/>
    </source>
</evidence>
<feature type="domain" description="Helicase ATP-binding" evidence="4">
    <location>
        <begin position="76"/>
        <end position="213"/>
    </location>
</feature>
<dbReference type="PANTHER" id="PTHR47958">
    <property type="entry name" value="ATP-DEPENDENT RNA HELICASE DBP3"/>
    <property type="match status" value="1"/>
</dbReference>
<evidence type="ECO:0000259" key="4">
    <source>
        <dbReference type="PROSITE" id="PS51192"/>
    </source>
</evidence>
<name>A0A915JTW5_ROMCU</name>
<dbReference type="GO" id="GO:0005524">
    <property type="term" value="F:ATP binding"/>
    <property type="evidence" value="ECO:0007669"/>
    <property type="project" value="InterPro"/>
</dbReference>
<dbReference type="InterPro" id="IPR014001">
    <property type="entry name" value="Helicase_ATP-bd"/>
</dbReference>
<dbReference type="Pfam" id="PF00270">
    <property type="entry name" value="DEAD"/>
    <property type="match status" value="1"/>
</dbReference>
<keyword evidence="2" id="KW-0547">Nucleotide-binding</keyword>
<dbReference type="InterPro" id="IPR011545">
    <property type="entry name" value="DEAD/DEAH_box_helicase_dom"/>
</dbReference>
<dbReference type="Gene3D" id="3.40.50.300">
    <property type="entry name" value="P-loop containing nucleotide triphosphate hydrolases"/>
    <property type="match status" value="1"/>
</dbReference>
<evidence type="ECO:0000313" key="5">
    <source>
        <dbReference type="Proteomes" id="UP000887565"/>
    </source>
</evidence>
<dbReference type="AlphaFoldDB" id="A0A915JTW5"/>
<feature type="region of interest" description="Disordered" evidence="3">
    <location>
        <begin position="1"/>
        <end position="47"/>
    </location>
</feature>
<dbReference type="GO" id="GO:0016787">
    <property type="term" value="F:hydrolase activity"/>
    <property type="evidence" value="ECO:0007669"/>
    <property type="project" value="UniProtKB-KW"/>
</dbReference>
<dbReference type="PROSITE" id="PS51192">
    <property type="entry name" value="HELICASE_ATP_BIND_1"/>
    <property type="match status" value="1"/>
</dbReference>
<accession>A0A915JTW5</accession>
<evidence type="ECO:0000256" key="2">
    <source>
        <dbReference type="ARBA" id="ARBA00022806"/>
    </source>
</evidence>
<dbReference type="GO" id="GO:0004386">
    <property type="term" value="F:helicase activity"/>
    <property type="evidence" value="ECO:0007669"/>
    <property type="project" value="UniProtKB-KW"/>
</dbReference>
<feature type="compositionally biased region" description="Low complexity" evidence="3">
    <location>
        <begin position="18"/>
        <end position="32"/>
    </location>
</feature>